<organism evidence="2 3">
    <name type="scientific">Compostibacillus humi</name>
    <dbReference type="NCBI Taxonomy" id="1245525"/>
    <lineage>
        <taxon>Bacteria</taxon>
        <taxon>Bacillati</taxon>
        <taxon>Bacillota</taxon>
        <taxon>Bacilli</taxon>
        <taxon>Bacillales</taxon>
        <taxon>Bacillaceae</taxon>
        <taxon>Compostibacillus</taxon>
    </lineage>
</organism>
<accession>A0A8J2ZR11</accession>
<dbReference type="GO" id="GO:0016301">
    <property type="term" value="F:kinase activity"/>
    <property type="evidence" value="ECO:0007669"/>
    <property type="project" value="UniProtKB-UniRule"/>
</dbReference>
<reference evidence="2" key="1">
    <citation type="journal article" date="2014" name="Int. J. Syst. Evol. Microbiol.">
        <title>Complete genome sequence of Corynebacterium casei LMG S-19264T (=DSM 44701T), isolated from a smear-ripened cheese.</title>
        <authorList>
            <consortium name="US DOE Joint Genome Institute (JGI-PGF)"/>
            <person name="Walter F."/>
            <person name="Albersmeier A."/>
            <person name="Kalinowski J."/>
            <person name="Ruckert C."/>
        </authorList>
    </citation>
    <scope>NUCLEOTIDE SEQUENCE</scope>
    <source>
        <strain evidence="2">CGMCC 1.12360</strain>
    </source>
</reference>
<name>A0A8J2ZR11_9BACI</name>
<dbReference type="Gene3D" id="3.30.200.20">
    <property type="entry name" value="Phosphorylase Kinase, domain 1"/>
    <property type="match status" value="1"/>
</dbReference>
<dbReference type="RefSeq" id="WP_188391530.1">
    <property type="nucleotide sequence ID" value="NZ_BMEV01000017.1"/>
</dbReference>
<dbReference type="PANTHER" id="PTHR12149:SF8">
    <property type="entry name" value="PROTEIN-RIBULOSAMINE 3-KINASE"/>
    <property type="match status" value="1"/>
</dbReference>
<dbReference type="Pfam" id="PF03881">
    <property type="entry name" value="Fructosamin_kin"/>
    <property type="match status" value="1"/>
</dbReference>
<dbReference type="InterPro" id="IPR016477">
    <property type="entry name" value="Fructo-/Ketosamine-3-kinase"/>
</dbReference>
<reference evidence="2" key="2">
    <citation type="submission" date="2020-09" db="EMBL/GenBank/DDBJ databases">
        <authorList>
            <person name="Sun Q."/>
            <person name="Zhou Y."/>
        </authorList>
    </citation>
    <scope>NUCLEOTIDE SEQUENCE</scope>
    <source>
        <strain evidence="2">CGMCC 1.12360</strain>
    </source>
</reference>
<comment type="similarity">
    <text evidence="1">Belongs to the fructosamine kinase family.</text>
</comment>
<dbReference type="AlphaFoldDB" id="A0A8J2ZR11"/>
<dbReference type="Gene3D" id="3.90.1200.10">
    <property type="match status" value="1"/>
</dbReference>
<dbReference type="SUPFAM" id="SSF56112">
    <property type="entry name" value="Protein kinase-like (PK-like)"/>
    <property type="match status" value="1"/>
</dbReference>
<protein>
    <submittedName>
        <fullName evidence="2">Fructosamine kinase</fullName>
    </submittedName>
</protein>
<dbReference type="Proteomes" id="UP000602050">
    <property type="component" value="Unassembled WGS sequence"/>
</dbReference>
<dbReference type="PANTHER" id="PTHR12149">
    <property type="entry name" value="FRUCTOSAMINE 3 KINASE-RELATED PROTEIN"/>
    <property type="match status" value="1"/>
</dbReference>
<dbReference type="InterPro" id="IPR011009">
    <property type="entry name" value="Kinase-like_dom_sf"/>
</dbReference>
<evidence type="ECO:0000313" key="2">
    <source>
        <dbReference type="EMBL" id="GGH74055.1"/>
    </source>
</evidence>
<dbReference type="PIRSF" id="PIRSF006221">
    <property type="entry name" value="Ketosamine-3-kinase"/>
    <property type="match status" value="1"/>
</dbReference>
<evidence type="ECO:0000313" key="3">
    <source>
        <dbReference type="Proteomes" id="UP000602050"/>
    </source>
</evidence>
<gene>
    <name evidence="2" type="ORF">GCM10010978_12540</name>
</gene>
<keyword evidence="1 2" id="KW-0418">Kinase</keyword>
<comment type="caution">
    <text evidence="2">The sequence shown here is derived from an EMBL/GenBank/DDBJ whole genome shotgun (WGS) entry which is preliminary data.</text>
</comment>
<dbReference type="EMBL" id="BMEV01000017">
    <property type="protein sequence ID" value="GGH74055.1"/>
    <property type="molecule type" value="Genomic_DNA"/>
</dbReference>
<sequence length="286" mass="33088">MKELLEAGIGQIEPDGVIAEFRSVPGGDINEAYYVRTKENEYFVKANRKAEKEFFVFEAYGLKKIRRTNTIRVPHVYAIMEVSGIPMLWLEWIFGAKKNETDRLLGEQLAALHLNEAEGYGMDRDGFIGNLKLPNQMTNDWVAYFRDYRLYPQLVYGKQRGTIAGKRGKQLEAVMKKLERWIPAFPKKSILHGDLWGGNWLAGADGNPYLIDPSIFYGDHEMEIAFTELFGGFSRTFYEAYNTAFPLSESYEERKELYQLYYLLIHLNMFGESYGSAVDRILRKYA</sequence>
<keyword evidence="1" id="KW-0808">Transferase</keyword>
<evidence type="ECO:0000256" key="1">
    <source>
        <dbReference type="PIRNR" id="PIRNR006221"/>
    </source>
</evidence>
<keyword evidence="3" id="KW-1185">Reference proteome</keyword>
<proteinExistence type="inferred from homology"/>